<evidence type="ECO:0000259" key="5">
    <source>
        <dbReference type="SMART" id="SM00644"/>
    </source>
</evidence>
<comment type="caution">
    <text evidence="6">The sequence shown here is derived from an EMBL/GenBank/DDBJ whole genome shotgun (WGS) entry which is preliminary data.</text>
</comment>
<dbReference type="EC" id="3.5.1.28" evidence="2"/>
<dbReference type="Gene3D" id="2.30.30.40">
    <property type="entry name" value="SH3 Domains"/>
    <property type="match status" value="1"/>
</dbReference>
<dbReference type="EMBL" id="QVLU01000039">
    <property type="protein sequence ID" value="RGE64553.1"/>
    <property type="molecule type" value="Genomic_DNA"/>
</dbReference>
<dbReference type="CDD" id="cd06583">
    <property type="entry name" value="PGRP"/>
    <property type="match status" value="1"/>
</dbReference>
<evidence type="ECO:0000313" key="6">
    <source>
        <dbReference type="EMBL" id="RGE64553.1"/>
    </source>
</evidence>
<dbReference type="SMART" id="SM00644">
    <property type="entry name" value="Ami_2"/>
    <property type="match status" value="1"/>
</dbReference>
<name>A0A3E3IBY6_9FIRM</name>
<evidence type="ECO:0000313" key="7">
    <source>
        <dbReference type="Proteomes" id="UP000261166"/>
    </source>
</evidence>
<proteinExistence type="predicted"/>
<dbReference type="InterPro" id="IPR051206">
    <property type="entry name" value="NAMLAA_amidase_2"/>
</dbReference>
<dbReference type="AlphaFoldDB" id="A0A3E3IBY6"/>
<dbReference type="RefSeq" id="WP_117531644.1">
    <property type="nucleotide sequence ID" value="NZ_JBKVAZ010000010.1"/>
</dbReference>
<feature type="domain" description="N-acetylmuramoyl-L-alanine amidase" evidence="5">
    <location>
        <begin position="10"/>
        <end position="154"/>
    </location>
</feature>
<dbReference type="OrthoDB" id="2051435at2"/>
<dbReference type="PANTHER" id="PTHR30417:SF1">
    <property type="entry name" value="N-ACETYLMURAMOYL-L-ALANINE AMIDASE AMID"/>
    <property type="match status" value="1"/>
</dbReference>
<dbReference type="Pfam" id="PF01510">
    <property type="entry name" value="Amidase_2"/>
    <property type="match status" value="1"/>
</dbReference>
<keyword evidence="4" id="KW-0961">Cell wall biogenesis/degradation</keyword>
<reference evidence="6 7" key="1">
    <citation type="submission" date="2018-08" db="EMBL/GenBank/DDBJ databases">
        <title>A genome reference for cultivated species of the human gut microbiota.</title>
        <authorList>
            <person name="Zou Y."/>
            <person name="Xue W."/>
            <person name="Luo G."/>
        </authorList>
    </citation>
    <scope>NUCLEOTIDE SEQUENCE [LARGE SCALE GENOMIC DNA]</scope>
    <source>
        <strain evidence="6 7">AF26-4BH</strain>
    </source>
</reference>
<evidence type="ECO:0000256" key="1">
    <source>
        <dbReference type="ARBA" id="ARBA00001561"/>
    </source>
</evidence>
<dbReference type="PANTHER" id="PTHR30417">
    <property type="entry name" value="N-ACETYLMURAMOYL-L-ALANINE AMIDASE AMID"/>
    <property type="match status" value="1"/>
</dbReference>
<dbReference type="InterPro" id="IPR002502">
    <property type="entry name" value="Amidase_domain"/>
</dbReference>
<evidence type="ECO:0000256" key="3">
    <source>
        <dbReference type="ARBA" id="ARBA00022801"/>
    </source>
</evidence>
<dbReference type="GO" id="GO:0071555">
    <property type="term" value="P:cell wall organization"/>
    <property type="evidence" value="ECO:0007669"/>
    <property type="project" value="UniProtKB-KW"/>
</dbReference>
<keyword evidence="3" id="KW-0378">Hydrolase</keyword>
<dbReference type="GO" id="GO:0009254">
    <property type="term" value="P:peptidoglycan turnover"/>
    <property type="evidence" value="ECO:0007669"/>
    <property type="project" value="TreeGrafter"/>
</dbReference>
<dbReference type="Proteomes" id="UP000261166">
    <property type="component" value="Unassembled WGS sequence"/>
</dbReference>
<dbReference type="GO" id="GO:0004040">
    <property type="term" value="F:amidase activity"/>
    <property type="evidence" value="ECO:0007669"/>
    <property type="project" value="InterPro"/>
</dbReference>
<dbReference type="GO" id="GO:0008745">
    <property type="term" value="F:N-acetylmuramoyl-L-alanine amidase activity"/>
    <property type="evidence" value="ECO:0007669"/>
    <property type="project" value="UniProtKB-EC"/>
</dbReference>
<evidence type="ECO:0000256" key="2">
    <source>
        <dbReference type="ARBA" id="ARBA00011901"/>
    </source>
</evidence>
<dbReference type="InterPro" id="IPR036505">
    <property type="entry name" value="Amidase/PGRP_sf"/>
</dbReference>
<comment type="catalytic activity">
    <reaction evidence="1">
        <text>Hydrolyzes the link between N-acetylmuramoyl residues and L-amino acid residues in certain cell-wall glycopeptides.</text>
        <dbReference type="EC" id="3.5.1.28"/>
    </reaction>
</comment>
<protein>
    <recommendedName>
        <fullName evidence="2">N-acetylmuramoyl-L-alanine amidase</fullName>
        <ecNumber evidence="2">3.5.1.28</ecNumber>
    </recommendedName>
</protein>
<sequence>MEVTKKLTPYNFTSKNDKNRIKYIVVHYFGGLSTAENLLEYWHRQYVGASAHYIVGHDGKIYQSVEDGDIAWHCGAQKYVHPDCRNSNSIGIEMAVRKRDTSTLLASDPDWYFEPATEQAAQELVREKMQEYGIPAENVLRHYDVTGKICPNPYVLEADAWTAFLAGLAEPEKEELTKITGKSVATAEQMAAYLVSRNPAAAPYALEHAQIYLEEGAAENIRADGAWAQRCLETGNDTFAGSAVTFDQYNFCGHGVTKNGMRGTIFPDLRTGIRAQIQHLKAYASTQKLKQECVDDRFRYVKRGSSPYFEWLGIQENPKKVGWAAGVGYGGKIITILDNILRMGTGESMDPEAENKPEPEMKPEGIFLYQIRTTVDSLRIRKGPGVTYPETGAINEVAGKKNLYTIVEEQNGWGRLKSGAGWISLTYTQKEGESYLVRTTVDSLRIRRGPGISYPETGVINEKTGSKKKYTIIEEQNGWGRLKSGAGWISLAYTMRA</sequence>
<dbReference type="SUPFAM" id="SSF55846">
    <property type="entry name" value="N-acetylmuramoyl-L-alanine amidase-like"/>
    <property type="match status" value="1"/>
</dbReference>
<dbReference type="GO" id="GO:0009253">
    <property type="term" value="P:peptidoglycan catabolic process"/>
    <property type="evidence" value="ECO:0007669"/>
    <property type="project" value="InterPro"/>
</dbReference>
<evidence type="ECO:0000256" key="4">
    <source>
        <dbReference type="ARBA" id="ARBA00023316"/>
    </source>
</evidence>
<organism evidence="6 7">
    <name type="scientific">Eisenbergiella massiliensis</name>
    <dbReference type="NCBI Taxonomy" id="1720294"/>
    <lineage>
        <taxon>Bacteria</taxon>
        <taxon>Bacillati</taxon>
        <taxon>Bacillota</taxon>
        <taxon>Clostridia</taxon>
        <taxon>Lachnospirales</taxon>
        <taxon>Lachnospiraceae</taxon>
        <taxon>Eisenbergiella</taxon>
    </lineage>
</organism>
<gene>
    <name evidence="6" type="ORF">DWY69_27210</name>
</gene>
<dbReference type="Gene3D" id="3.40.80.10">
    <property type="entry name" value="Peptidoglycan recognition protein-like"/>
    <property type="match status" value="1"/>
</dbReference>
<accession>A0A3E3IBY6</accession>